<sequence length="319" mass="36513">MKKCLAVLFSIMLFFSSVGTASAAFKDVSKTHWAVDEITYLTENKVINGYTDGTFRPQEKLTRLQAMILMAKALKLDLSNRPNPGFKDMPPSHKSYKYVAAVMDEGLFPKNNYLYPNKPMTRDHMANMLAKGFDLKASGNHSFKDVSSKHWAYQSIKALASNNITLGYTDGTFRPNNAVTRAQFATFLAKAKADQFKTFSYYSQMLGYKIELPNYMKDKITIKDKKVEDGVYTTEFYYMDKTNLKKDLFVGAIRKIHKSKMPEYQGAPYNPLKIKGDYHYFYQGPSESPYTMNGQLHSPEAKEFSKIYFKINHMSKGIQ</sequence>
<dbReference type="InterPro" id="IPR001119">
    <property type="entry name" value="SLH_dom"/>
</dbReference>
<dbReference type="Proteomes" id="UP001387364">
    <property type="component" value="Chromosome"/>
</dbReference>
<dbReference type="InterPro" id="IPR051465">
    <property type="entry name" value="Cell_Envelope_Struct_Comp"/>
</dbReference>
<protein>
    <submittedName>
        <fullName evidence="4">S-layer homology domain-containing protein</fullName>
    </submittedName>
</protein>
<feature type="chain" id="PRO_5045977890" evidence="2">
    <location>
        <begin position="24"/>
        <end position="319"/>
    </location>
</feature>
<keyword evidence="5" id="KW-1185">Reference proteome</keyword>
<feature type="signal peptide" evidence="2">
    <location>
        <begin position="1"/>
        <end position="23"/>
    </location>
</feature>
<dbReference type="PANTHER" id="PTHR43308">
    <property type="entry name" value="OUTER MEMBRANE PROTEIN ALPHA-RELATED"/>
    <property type="match status" value="1"/>
</dbReference>
<dbReference type="RefSeq" id="WP_338751817.1">
    <property type="nucleotide sequence ID" value="NZ_CP147404.1"/>
</dbReference>
<evidence type="ECO:0000313" key="4">
    <source>
        <dbReference type="EMBL" id="WXB92866.1"/>
    </source>
</evidence>
<organism evidence="4 5">
    <name type="scientific">Bacillus kandeliae</name>
    <dbReference type="NCBI Taxonomy" id="3129297"/>
    <lineage>
        <taxon>Bacteria</taxon>
        <taxon>Bacillati</taxon>
        <taxon>Bacillota</taxon>
        <taxon>Bacilli</taxon>
        <taxon>Bacillales</taxon>
        <taxon>Bacillaceae</taxon>
        <taxon>Bacillus</taxon>
    </lineage>
</organism>
<name>A0ABZ2N656_9BACI</name>
<evidence type="ECO:0000256" key="1">
    <source>
        <dbReference type="ARBA" id="ARBA00022729"/>
    </source>
</evidence>
<dbReference type="EMBL" id="CP147404">
    <property type="protein sequence ID" value="WXB92866.1"/>
    <property type="molecule type" value="Genomic_DNA"/>
</dbReference>
<accession>A0ABZ2N656</accession>
<evidence type="ECO:0000256" key="2">
    <source>
        <dbReference type="SAM" id="SignalP"/>
    </source>
</evidence>
<feature type="domain" description="SLH" evidence="3">
    <location>
        <begin position="139"/>
        <end position="202"/>
    </location>
</feature>
<feature type="domain" description="SLH" evidence="3">
    <location>
        <begin position="21"/>
        <end position="84"/>
    </location>
</feature>
<evidence type="ECO:0000313" key="5">
    <source>
        <dbReference type="Proteomes" id="UP001387364"/>
    </source>
</evidence>
<dbReference type="PROSITE" id="PS51272">
    <property type="entry name" value="SLH"/>
    <property type="match status" value="2"/>
</dbReference>
<reference evidence="4 5" key="1">
    <citation type="submission" date="2024-02" db="EMBL/GenBank/DDBJ databases">
        <title>Seven novel Bacillus-like species.</title>
        <authorList>
            <person name="Liu G."/>
        </authorList>
    </citation>
    <scope>NUCLEOTIDE SEQUENCE [LARGE SCALE GENOMIC DNA]</scope>
    <source>
        <strain evidence="4 5">FJAT-52991</strain>
    </source>
</reference>
<gene>
    <name evidence="4" type="ORF">WDJ61_16815</name>
</gene>
<keyword evidence="1 2" id="KW-0732">Signal</keyword>
<evidence type="ECO:0000259" key="3">
    <source>
        <dbReference type="PROSITE" id="PS51272"/>
    </source>
</evidence>
<proteinExistence type="predicted"/>
<dbReference type="Pfam" id="PF00395">
    <property type="entry name" value="SLH"/>
    <property type="match status" value="3"/>
</dbReference>